<feature type="transmembrane region" description="Helical" evidence="7">
    <location>
        <begin position="402"/>
        <end position="421"/>
    </location>
</feature>
<gene>
    <name evidence="8" type="ORF">DBRI00130_LOCUS13685</name>
</gene>
<name>A0A7S4R6I4_9STRA</name>
<evidence type="ECO:0000256" key="2">
    <source>
        <dbReference type="ARBA" id="ARBA00009172"/>
    </source>
</evidence>
<dbReference type="GO" id="GO:0016020">
    <property type="term" value="C:membrane"/>
    <property type="evidence" value="ECO:0007669"/>
    <property type="project" value="UniProtKB-SubCell"/>
</dbReference>
<evidence type="ECO:0000256" key="1">
    <source>
        <dbReference type="ARBA" id="ARBA00004141"/>
    </source>
</evidence>
<feature type="transmembrane region" description="Helical" evidence="7">
    <location>
        <begin position="441"/>
        <end position="461"/>
    </location>
</feature>
<feature type="transmembrane region" description="Helical" evidence="7">
    <location>
        <begin position="80"/>
        <end position="99"/>
    </location>
</feature>
<evidence type="ECO:0000256" key="7">
    <source>
        <dbReference type="SAM" id="Phobius"/>
    </source>
</evidence>
<feature type="transmembrane region" description="Helical" evidence="7">
    <location>
        <begin position="46"/>
        <end position="68"/>
    </location>
</feature>
<dbReference type="InterPro" id="IPR051951">
    <property type="entry name" value="UNC-93_regulatory"/>
</dbReference>
<dbReference type="Pfam" id="PF05978">
    <property type="entry name" value="UNC-93"/>
    <property type="match status" value="1"/>
</dbReference>
<dbReference type="PANTHER" id="PTHR19444:SF13">
    <property type="entry name" value="PROTEIN UNC-93 HOMOLOG A"/>
    <property type="match status" value="1"/>
</dbReference>
<dbReference type="InterPro" id="IPR036259">
    <property type="entry name" value="MFS_trans_sf"/>
</dbReference>
<accession>A0A7S4R6I4</accession>
<dbReference type="EMBL" id="HBNS01017118">
    <property type="protein sequence ID" value="CAE4604878.1"/>
    <property type="molecule type" value="Transcribed_RNA"/>
</dbReference>
<organism evidence="8">
    <name type="scientific">Ditylum brightwellii</name>
    <dbReference type="NCBI Taxonomy" id="49249"/>
    <lineage>
        <taxon>Eukaryota</taxon>
        <taxon>Sar</taxon>
        <taxon>Stramenopiles</taxon>
        <taxon>Ochrophyta</taxon>
        <taxon>Bacillariophyta</taxon>
        <taxon>Mediophyceae</taxon>
        <taxon>Lithodesmiophycidae</taxon>
        <taxon>Lithodesmiales</taxon>
        <taxon>Lithodesmiaceae</taxon>
        <taxon>Ditylum</taxon>
    </lineage>
</organism>
<evidence type="ECO:0000256" key="5">
    <source>
        <dbReference type="ARBA" id="ARBA00023136"/>
    </source>
</evidence>
<keyword evidence="4 7" id="KW-1133">Transmembrane helix</keyword>
<dbReference type="AlphaFoldDB" id="A0A7S4R6I4"/>
<dbReference type="SUPFAM" id="SSF103473">
    <property type="entry name" value="MFS general substrate transporter"/>
    <property type="match status" value="1"/>
</dbReference>
<comment type="subcellular location">
    <subcellularLocation>
        <location evidence="1">Membrane</location>
        <topology evidence="1">Multi-pass membrane protein</topology>
    </subcellularLocation>
</comment>
<dbReference type="InterPro" id="IPR010291">
    <property type="entry name" value="Ion_channel_UNC-93"/>
</dbReference>
<evidence type="ECO:0000256" key="6">
    <source>
        <dbReference type="SAM" id="MobiDB-lite"/>
    </source>
</evidence>
<dbReference type="PANTHER" id="PTHR19444">
    <property type="entry name" value="UNC-93 RELATED"/>
    <property type="match status" value="1"/>
</dbReference>
<feature type="transmembrane region" description="Helical" evidence="7">
    <location>
        <begin position="338"/>
        <end position="356"/>
    </location>
</feature>
<feature type="transmembrane region" description="Helical" evidence="7">
    <location>
        <begin position="215"/>
        <end position="236"/>
    </location>
</feature>
<evidence type="ECO:0000313" key="8">
    <source>
        <dbReference type="EMBL" id="CAE4604878.1"/>
    </source>
</evidence>
<feature type="transmembrane region" description="Helical" evidence="7">
    <location>
        <begin position="362"/>
        <end position="382"/>
    </location>
</feature>
<feature type="region of interest" description="Disordered" evidence="6">
    <location>
        <begin position="1"/>
        <end position="20"/>
    </location>
</feature>
<feature type="transmembrane region" description="Helical" evidence="7">
    <location>
        <begin position="133"/>
        <end position="155"/>
    </location>
</feature>
<evidence type="ECO:0008006" key="9">
    <source>
        <dbReference type="Google" id="ProtNLM"/>
    </source>
</evidence>
<keyword evidence="5 7" id="KW-0472">Membrane</keyword>
<protein>
    <recommendedName>
        <fullName evidence="9">Major facilitator superfamily (MFS) profile domain-containing protein</fullName>
    </recommendedName>
</protein>
<sequence length="489" mass="53482">MYNQQQNEQEETAESNETTSLLHHVAKEVKEESKSNQQTHQIMRNFILFSILFSIHHGTVTACLHLASARLGDIGAWQTGTLYLTYTGSALFGATYVVMTLGARNAATLGMTIYCTYIGCFYLATMATTPPSLVIPICIVGAAIGGIGGGFVWTAQGAYFTRASEEYAASSLDKKSISDANSMLGGIFACIYLLGEVTLNLFSTVSVKVFNLTWSQVYGVYFSLAVMSVLGMMTFVQNFKYDEVDKKHQEQHAFKKATAAAQLFFNDPKMKYMIGLNAAFGFSSAFLNSFVFGEVLTLSSSLKNPSAVVGIFGSVVASVAAIMSIVFGAIACKKGKGFVLNIGAWSFFMVPFLFVIKPNTESWGWFSLLFVSVMMGVGRATFESTLRAVFADFFSHEKEGAFANIIVQSGVSSVVGFWLSVNLPCHHSGMYCIKFRDGGLHNTLAFEVITMVTSLFAIFGFRRAAALYRQEMRVDESTKDVQRINTLAV</sequence>
<feature type="transmembrane region" description="Helical" evidence="7">
    <location>
        <begin position="311"/>
        <end position="331"/>
    </location>
</feature>
<feature type="transmembrane region" description="Helical" evidence="7">
    <location>
        <begin position="272"/>
        <end position="291"/>
    </location>
</feature>
<feature type="transmembrane region" description="Helical" evidence="7">
    <location>
        <begin position="106"/>
        <end position="127"/>
    </location>
</feature>
<evidence type="ECO:0000256" key="4">
    <source>
        <dbReference type="ARBA" id="ARBA00022989"/>
    </source>
</evidence>
<proteinExistence type="inferred from homology"/>
<comment type="similarity">
    <text evidence="2">Belongs to the unc-93 family.</text>
</comment>
<evidence type="ECO:0000256" key="3">
    <source>
        <dbReference type="ARBA" id="ARBA00022692"/>
    </source>
</evidence>
<feature type="transmembrane region" description="Helical" evidence="7">
    <location>
        <begin position="176"/>
        <end position="195"/>
    </location>
</feature>
<reference evidence="8" key="1">
    <citation type="submission" date="2021-01" db="EMBL/GenBank/DDBJ databases">
        <authorList>
            <person name="Corre E."/>
            <person name="Pelletier E."/>
            <person name="Niang G."/>
            <person name="Scheremetjew M."/>
            <person name="Finn R."/>
            <person name="Kale V."/>
            <person name="Holt S."/>
            <person name="Cochrane G."/>
            <person name="Meng A."/>
            <person name="Brown T."/>
            <person name="Cohen L."/>
        </authorList>
    </citation>
    <scope>NUCLEOTIDE SEQUENCE</scope>
    <source>
        <strain evidence="8">GSO104</strain>
    </source>
</reference>
<dbReference type="Gene3D" id="1.20.1250.20">
    <property type="entry name" value="MFS general substrate transporter like domains"/>
    <property type="match status" value="1"/>
</dbReference>
<keyword evidence="3 7" id="KW-0812">Transmembrane</keyword>